<comment type="caution">
    <text evidence="1">The sequence shown here is derived from an EMBL/GenBank/DDBJ whole genome shotgun (WGS) entry which is preliminary data.</text>
</comment>
<accession>A0ACC0QVS2</accession>
<evidence type="ECO:0000313" key="1">
    <source>
        <dbReference type="EMBL" id="KAI8666862.1"/>
    </source>
</evidence>
<dbReference type="EMBL" id="CM046508">
    <property type="protein sequence ID" value="KAI8666862.1"/>
    <property type="molecule type" value="Genomic_DNA"/>
</dbReference>
<keyword evidence="2" id="KW-1185">Reference proteome</keyword>
<sequence length="456" mass="50388">MELNGSNAPINTNRRLDSWRSAMNDTTTDTNGVLQISSTACQRCRGQKLKCTRQRPTCLRCRRLQANCVYPAPASRKGPRKSQTSQQETFATTKSHGSSTMATAVGPSTTVVPELGQRVLTEDSLSSVVPCTNAASVEEPVHDGSATLLPSPPQGSWQTPEEIPGTSLQNRPCYESYRLYLETPVSELGTNNTMQQRPTFALPPRAVGLSLLEIYFARVYNAHLLFLKSFLFQEYIEDRLPAYLLKAVFALASLFLVPKGEEDTPVSNGVSELDILRNYHVYSLPWAEAATKEVLLLTMDQVSLPMLQAFECLTIYWFGIGNPKNGNLCLALAYRFCRMDGYGQQLTDGGVQDLSLEGELRRRCFWACWVSACISAQSEPHLKSAWSEVADVPLPAATRSTATGWKISLVGHMDSDWHPVPEAEHDSESDHPVAASLVVLIGVWYAILHLTANLIF</sequence>
<dbReference type="Proteomes" id="UP001065298">
    <property type="component" value="Chromosome 6"/>
</dbReference>
<evidence type="ECO:0000313" key="2">
    <source>
        <dbReference type="Proteomes" id="UP001065298"/>
    </source>
</evidence>
<organism evidence="1 2">
    <name type="scientific">Fusarium keratoplasticum</name>
    <dbReference type="NCBI Taxonomy" id="1328300"/>
    <lineage>
        <taxon>Eukaryota</taxon>
        <taxon>Fungi</taxon>
        <taxon>Dikarya</taxon>
        <taxon>Ascomycota</taxon>
        <taxon>Pezizomycotina</taxon>
        <taxon>Sordariomycetes</taxon>
        <taxon>Hypocreomycetidae</taxon>
        <taxon>Hypocreales</taxon>
        <taxon>Nectriaceae</taxon>
        <taxon>Fusarium</taxon>
        <taxon>Fusarium solani species complex</taxon>
    </lineage>
</organism>
<proteinExistence type="predicted"/>
<name>A0ACC0QVS2_9HYPO</name>
<protein>
    <submittedName>
        <fullName evidence="1">Zn(2)-C6 fungal-type domain-containing protein</fullName>
    </submittedName>
</protein>
<reference evidence="1" key="1">
    <citation type="submission" date="2022-06" db="EMBL/GenBank/DDBJ databases">
        <title>Fusarium solani species complex genomes reveal bases of compartmentalisation and animal pathogenesis.</title>
        <authorList>
            <person name="Tsai I.J."/>
        </authorList>
    </citation>
    <scope>NUCLEOTIDE SEQUENCE</scope>
    <source>
        <strain evidence="1">Fu6.1</strain>
    </source>
</reference>
<gene>
    <name evidence="1" type="ORF">NCS57_00913200</name>
</gene>